<evidence type="ECO:0000256" key="5">
    <source>
        <dbReference type="ARBA" id="ARBA00022490"/>
    </source>
</evidence>
<feature type="domain" description="Aminoacyl-tRNA synthetase class Ia" evidence="18">
    <location>
        <begin position="20"/>
        <end position="516"/>
    </location>
</feature>
<dbReference type="Pfam" id="PF19302">
    <property type="entry name" value="DUF5915"/>
    <property type="match status" value="1"/>
</dbReference>
<dbReference type="GO" id="GO:0005524">
    <property type="term" value="F:ATP binding"/>
    <property type="evidence" value="ECO:0007669"/>
    <property type="project" value="UniProtKB-UniRule"/>
</dbReference>
<evidence type="ECO:0000256" key="12">
    <source>
        <dbReference type="ARBA" id="ARBA00023146"/>
    </source>
</evidence>
<dbReference type="Gene3D" id="3.40.50.620">
    <property type="entry name" value="HUPs"/>
    <property type="match status" value="3"/>
</dbReference>
<dbReference type="Gene3D" id="1.10.730.10">
    <property type="entry name" value="Isoleucyl-tRNA Synthetase, Domain 1"/>
    <property type="match status" value="1"/>
</dbReference>
<feature type="active site" description="Tele-phosphohistidine intermediate" evidence="16">
    <location>
        <position position="525"/>
    </location>
</feature>
<evidence type="ECO:0000256" key="6">
    <source>
        <dbReference type="ARBA" id="ARBA00022598"/>
    </source>
</evidence>
<comment type="cofactor">
    <cofactor evidence="1 15">
        <name>Zn(2+)</name>
        <dbReference type="ChEBI" id="CHEBI:29105"/>
    </cofactor>
</comment>
<dbReference type="Pfam" id="PF08264">
    <property type="entry name" value="Anticodon_1"/>
    <property type="match status" value="1"/>
</dbReference>
<comment type="function">
    <text evidence="13 15">Catalyzes the attachment of isoleucine to tRNA(Ile). As IleRS can inadvertently accommodate and process structurally similar amino acids such as valine, to avoid such errors it has two additional distinct tRNA(Ile)-dependent editing activities. One activity is designated as 'pretransfer' editing and involves the hydrolysis of activated Val-AMP. The other activity is designated 'posttransfer' editing and involves deacylation of mischarged Val-tRNA(Ile).</text>
</comment>
<feature type="domain" description="Methionyl/Valyl/Leucyl/Isoleucyl-tRNA synthetase anticodon-binding" evidence="19">
    <location>
        <begin position="904"/>
        <end position="1054"/>
    </location>
</feature>
<evidence type="ECO:0000313" key="21">
    <source>
        <dbReference type="Proteomes" id="UP000177306"/>
    </source>
</evidence>
<dbReference type="CDD" id="cd07961">
    <property type="entry name" value="Anticodon_Ia_Ile_ABEc"/>
    <property type="match status" value="1"/>
</dbReference>
<dbReference type="Pfam" id="PF00300">
    <property type="entry name" value="His_Phos_1"/>
    <property type="match status" value="1"/>
</dbReference>
<reference evidence="20 21" key="1">
    <citation type="journal article" date="2016" name="Nat. Commun.">
        <title>Thousands of microbial genomes shed light on interconnected biogeochemical processes in an aquifer system.</title>
        <authorList>
            <person name="Anantharaman K."/>
            <person name="Brown C.T."/>
            <person name="Hug L.A."/>
            <person name="Sharon I."/>
            <person name="Castelle C.J."/>
            <person name="Probst A.J."/>
            <person name="Thomas B.C."/>
            <person name="Singh A."/>
            <person name="Wilkins M.J."/>
            <person name="Karaoz U."/>
            <person name="Brodie E.L."/>
            <person name="Williams K.H."/>
            <person name="Hubbard S.S."/>
            <person name="Banfield J.F."/>
        </authorList>
    </citation>
    <scope>NUCLEOTIDE SEQUENCE [LARGE SCALE GENOMIC DNA]</scope>
</reference>
<dbReference type="InterPro" id="IPR009008">
    <property type="entry name" value="Val/Leu/Ile-tRNA-synth_edit"/>
</dbReference>
<dbReference type="InterPro" id="IPR013155">
    <property type="entry name" value="M/V/L/I-tRNA-synth_anticd-bd"/>
</dbReference>
<evidence type="ECO:0000256" key="3">
    <source>
        <dbReference type="ARBA" id="ARBA00007078"/>
    </source>
</evidence>
<comment type="catalytic activity">
    <reaction evidence="14 15">
        <text>tRNA(Ile) + L-isoleucine + ATP = L-isoleucyl-tRNA(Ile) + AMP + diphosphate</text>
        <dbReference type="Rhea" id="RHEA:11060"/>
        <dbReference type="Rhea" id="RHEA-COMP:9666"/>
        <dbReference type="Rhea" id="RHEA-COMP:9695"/>
        <dbReference type="ChEBI" id="CHEBI:30616"/>
        <dbReference type="ChEBI" id="CHEBI:33019"/>
        <dbReference type="ChEBI" id="CHEBI:58045"/>
        <dbReference type="ChEBI" id="CHEBI:78442"/>
        <dbReference type="ChEBI" id="CHEBI:78528"/>
        <dbReference type="ChEBI" id="CHEBI:456215"/>
        <dbReference type="EC" id="6.1.1.5"/>
    </reaction>
</comment>
<dbReference type="GO" id="GO:0000049">
    <property type="term" value="F:tRNA binding"/>
    <property type="evidence" value="ECO:0007669"/>
    <property type="project" value="InterPro"/>
</dbReference>
<dbReference type="PROSITE" id="PS00175">
    <property type="entry name" value="PG_MUTASE"/>
    <property type="match status" value="1"/>
</dbReference>
<dbReference type="GO" id="GO:0008270">
    <property type="term" value="F:zinc ion binding"/>
    <property type="evidence" value="ECO:0007669"/>
    <property type="project" value="UniProtKB-UniRule"/>
</dbReference>
<sequence length="1185" mass="135452">MAEREGTTGKSETAKREEEVLAFWRENKTFERSLEKDAPKGEFVFYDGPPFATGLPHHGSLLSSIIKDVIPRYKTMRGYRVRRRWGWDTHGLPIETLVEKELGLKTKKDIETLGVDKFNAKAREMVMKFVDEWEKYVERIGRWVDFKNSYKTMDNTYIGSVWWALKEIYSKGLLYEGRKVLMYCPHCETPLAKAEIAMDNTYQDVTEEAVTVKFELVDHPGTYFLAWTTTPWTLPGNIGLAVGGEIEYVKARIVPHASITDRTGTHHVTETTYIYIAKDILEKCDRAYPGGPYIYGNEFGLVIEEEIKGEKLIGLKYRPLFDVPALKSDNSYKVWPANFVTTSEGTGIVHIAPMYGEDDFTLGVNYQLPTAQLLNANGTYNDLAPEFLRDIYLRDANKDIKRDLQERGLLFARENHTHSYPHCYRCGTPLIYNAVPSWFINIQKVKARMLEENERVNWVPEHLKHGRFKNIVESAPDWTISRNRFWASPLPIWKSKEGEVMVVGSLGELKEKVKKSGNTYFMMRHGEADTNVKGVLNCDPKADVHITERGKNQVQEAALKFKVSHGHVDIIVASPFKRTRDSVAILAKTLGVSEKNVRFDERLGEYDLGKLNGITLDDWHEKFPASVERFSHGPDGGENDTKVKQRMGAVLTELEREHKGKTILIISHGTPLWLLHAAATGASKEEAVRRYKREYPVHGEIETLSYVPIPVNSEYELDLHRPYTDSIVLVDEEGKEYERIKEVVDCWVESGCMPFAEYHYPFENKEEFEKRAPGDFIAEYIAQTRTWFYYLHAIGVILFDRLTFRNVVTTGTIVAADGSKMSKSKGNYTDPLELIALYGADALRLYLMSSPVMQAEDLRFRDEDVRDAHNRVIGILWNSYKFFELYSHEFDGSAEARKSAHVLDRWILARLDETIEEMTDAMESYDTPRACRAIRAFVDDYSTWYVRRSRERVKSEWHEKQFALSVQRDVLLTFSRLIAPIMPFLAESIWRGIEGGGSVHLQEWLAAAGKGLWARLFGAKEETILEEMAAARAFVTKALEARDKAGIKVRQPLTKLEIGSTTLSKELRDVIREEVNVKEVALSRDVPAGDVRLDTNITPELKEEGFVRDLIRAIQNARKEAGLSPHDTAQLTIDTTKETQEFIEKHKAEIENATRTTIAFSAVHGARQKIGEWEVALLVTRSLDT</sequence>
<dbReference type="EC" id="6.1.1.5" evidence="15"/>
<comment type="caution">
    <text evidence="20">The sequence shown here is derived from an EMBL/GenBank/DDBJ whole genome shotgun (WGS) entry which is preliminary data.</text>
</comment>
<dbReference type="AlphaFoldDB" id="A0A1F6EGZ0"/>
<dbReference type="EMBL" id="MFLY01000023">
    <property type="protein sequence ID" value="OGG72915.1"/>
    <property type="molecule type" value="Genomic_DNA"/>
</dbReference>
<dbReference type="GO" id="GO:0005737">
    <property type="term" value="C:cytoplasm"/>
    <property type="evidence" value="ECO:0007669"/>
    <property type="project" value="UniProtKB-SubCell"/>
</dbReference>
<dbReference type="InterPro" id="IPR013078">
    <property type="entry name" value="His_Pase_superF_clade-1"/>
</dbReference>
<dbReference type="GO" id="GO:0002161">
    <property type="term" value="F:aminoacyl-tRNA deacylase activity"/>
    <property type="evidence" value="ECO:0007669"/>
    <property type="project" value="InterPro"/>
</dbReference>
<dbReference type="SUPFAM" id="SSF50677">
    <property type="entry name" value="ValRS/IleRS/LeuRS editing domain"/>
    <property type="match status" value="1"/>
</dbReference>
<evidence type="ECO:0000256" key="16">
    <source>
        <dbReference type="PIRSR" id="PIRSR613078-1"/>
    </source>
</evidence>
<keyword evidence="10 15" id="KW-0067">ATP-binding</keyword>
<dbReference type="PRINTS" id="PR00984">
    <property type="entry name" value="TRNASYNTHILE"/>
</dbReference>
<evidence type="ECO:0000256" key="9">
    <source>
        <dbReference type="ARBA" id="ARBA00022833"/>
    </source>
</evidence>
<dbReference type="HAMAP" id="MF_02003">
    <property type="entry name" value="Ile_tRNA_synth_type2"/>
    <property type="match status" value="1"/>
</dbReference>
<dbReference type="SUPFAM" id="SSF52374">
    <property type="entry name" value="Nucleotidylyl transferase"/>
    <property type="match status" value="1"/>
</dbReference>
<dbReference type="PANTHER" id="PTHR42780">
    <property type="entry name" value="SOLEUCYL-TRNA SYNTHETASE"/>
    <property type="match status" value="1"/>
</dbReference>
<organism evidence="20 21">
    <name type="scientific">Candidatus Kaiserbacteria bacterium RIFCSPLOWO2_01_FULL_53_17</name>
    <dbReference type="NCBI Taxonomy" id="1798511"/>
    <lineage>
        <taxon>Bacteria</taxon>
        <taxon>Candidatus Kaiseribacteriota</taxon>
    </lineage>
</organism>
<dbReference type="FunFam" id="3.40.50.620:FF:000063">
    <property type="entry name" value="Isoleucine--tRNA ligase"/>
    <property type="match status" value="1"/>
</dbReference>
<dbReference type="GO" id="GO:0006428">
    <property type="term" value="P:isoleucyl-tRNA aminoacylation"/>
    <property type="evidence" value="ECO:0007669"/>
    <property type="project" value="UniProtKB-UniRule"/>
</dbReference>
<keyword evidence="6 15" id="KW-0436">Ligase</keyword>
<evidence type="ECO:0000256" key="14">
    <source>
        <dbReference type="ARBA" id="ARBA00048359"/>
    </source>
</evidence>
<dbReference type="Proteomes" id="UP000177306">
    <property type="component" value="Unassembled WGS sequence"/>
</dbReference>
<feature type="short sequence motif" description="'HIGH' region" evidence="15">
    <location>
        <begin position="50"/>
        <end position="60"/>
    </location>
</feature>
<evidence type="ECO:0000256" key="15">
    <source>
        <dbReference type="HAMAP-Rule" id="MF_02003"/>
    </source>
</evidence>
<keyword evidence="12 15" id="KW-0030">Aminoacyl-tRNA synthetase</keyword>
<gene>
    <name evidence="15" type="primary">ileS</name>
    <name evidence="20" type="ORF">A3A38_02740</name>
</gene>
<dbReference type="InterPro" id="IPR002301">
    <property type="entry name" value="Ile-tRNA-ligase"/>
</dbReference>
<comment type="similarity">
    <text evidence="3 15">Belongs to the class-I aminoacyl-tRNA synthetase family. IleS type 2 subfamily.</text>
</comment>
<dbReference type="PANTHER" id="PTHR42780:SF1">
    <property type="entry name" value="ISOLEUCINE--TRNA LIGASE, CYTOPLASMIC"/>
    <property type="match status" value="1"/>
</dbReference>
<evidence type="ECO:0000256" key="1">
    <source>
        <dbReference type="ARBA" id="ARBA00001947"/>
    </source>
</evidence>
<name>A0A1F6EGZ0_9BACT</name>
<keyword evidence="11 15" id="KW-0648">Protein biosynthesis</keyword>
<feature type="binding site" evidence="15">
    <location>
        <position position="823"/>
    </location>
    <ligand>
        <name>ATP</name>
        <dbReference type="ChEBI" id="CHEBI:30616"/>
    </ligand>
</feature>
<comment type="domain">
    <text evidence="15">IleRS has two distinct active sites: one for aminoacylation and one for editing. The misactivated valine is translocated from the active site to the editing site, which sterically excludes the correctly activated isoleucine. The single editing site contains two valyl binding pockets, one specific for each substrate (Val-AMP or Val-tRNA(Ile)).</text>
</comment>
<dbReference type="InterPro" id="IPR001345">
    <property type="entry name" value="PG/BPGM_mutase_AS"/>
</dbReference>
<evidence type="ECO:0000256" key="7">
    <source>
        <dbReference type="ARBA" id="ARBA00022723"/>
    </source>
</evidence>
<keyword evidence="7 15" id="KW-0479">Metal-binding</keyword>
<evidence type="ECO:0000256" key="8">
    <source>
        <dbReference type="ARBA" id="ARBA00022741"/>
    </source>
</evidence>
<evidence type="ECO:0000256" key="17">
    <source>
        <dbReference type="PIRSR" id="PIRSR613078-2"/>
    </source>
</evidence>
<dbReference type="InterPro" id="IPR033709">
    <property type="entry name" value="Anticodon_Ile_ABEc"/>
</dbReference>
<accession>A0A1F6EGZ0</accession>
<keyword evidence="9 15" id="KW-0862">Zinc</keyword>
<comment type="subcellular location">
    <subcellularLocation>
        <location evidence="2 15">Cytoplasm</location>
    </subcellularLocation>
</comment>
<evidence type="ECO:0000256" key="4">
    <source>
        <dbReference type="ARBA" id="ARBA00011245"/>
    </source>
</evidence>
<dbReference type="InterPro" id="IPR002300">
    <property type="entry name" value="aa-tRNA-synth_Ia"/>
</dbReference>
<dbReference type="Pfam" id="PF00133">
    <property type="entry name" value="tRNA-synt_1"/>
    <property type="match status" value="2"/>
</dbReference>
<evidence type="ECO:0000313" key="20">
    <source>
        <dbReference type="EMBL" id="OGG72915.1"/>
    </source>
</evidence>
<feature type="binding site" evidence="17">
    <location>
        <position position="578"/>
    </location>
    <ligand>
        <name>substrate</name>
    </ligand>
</feature>
<evidence type="ECO:0000256" key="10">
    <source>
        <dbReference type="ARBA" id="ARBA00022840"/>
    </source>
</evidence>
<dbReference type="InterPro" id="IPR029033">
    <property type="entry name" value="His_PPase_superfam"/>
</dbReference>
<dbReference type="InterPro" id="IPR023586">
    <property type="entry name" value="Ile-tRNA-ligase_type2"/>
</dbReference>
<comment type="subunit">
    <text evidence="4 15">Monomer.</text>
</comment>
<keyword evidence="8 15" id="KW-0547">Nucleotide-binding</keyword>
<dbReference type="SMART" id="SM00855">
    <property type="entry name" value="PGAM"/>
    <property type="match status" value="1"/>
</dbReference>
<dbReference type="GO" id="GO:0004822">
    <property type="term" value="F:isoleucine-tRNA ligase activity"/>
    <property type="evidence" value="ECO:0007669"/>
    <property type="project" value="UniProtKB-UniRule"/>
</dbReference>
<dbReference type="SUPFAM" id="SSF53254">
    <property type="entry name" value="Phosphoglycerate mutase-like"/>
    <property type="match status" value="1"/>
</dbReference>
<proteinExistence type="inferred from homology"/>
<evidence type="ECO:0000256" key="13">
    <source>
        <dbReference type="ARBA" id="ARBA00025217"/>
    </source>
</evidence>
<feature type="short sequence motif" description="'KMSKS' region" evidence="15">
    <location>
        <begin position="820"/>
        <end position="824"/>
    </location>
</feature>
<keyword evidence="5 15" id="KW-0963">Cytoplasm</keyword>
<evidence type="ECO:0000256" key="11">
    <source>
        <dbReference type="ARBA" id="ARBA00022917"/>
    </source>
</evidence>
<dbReference type="Gene3D" id="3.40.50.1240">
    <property type="entry name" value="Phosphoglycerate mutase-like"/>
    <property type="match status" value="1"/>
</dbReference>
<feature type="binding site" evidence="17">
    <location>
        <begin position="524"/>
        <end position="531"/>
    </location>
    <ligand>
        <name>substrate</name>
    </ligand>
</feature>
<evidence type="ECO:0000256" key="2">
    <source>
        <dbReference type="ARBA" id="ARBA00004496"/>
    </source>
</evidence>
<dbReference type="SUPFAM" id="SSF47323">
    <property type="entry name" value="Anticodon-binding domain of a subclass of class I aminoacyl-tRNA synthetases"/>
    <property type="match status" value="1"/>
</dbReference>
<protein>
    <recommendedName>
        <fullName evidence="15">Isoleucine--tRNA ligase</fullName>
        <ecNumber evidence="15">6.1.1.5</ecNumber>
    </recommendedName>
    <alternativeName>
        <fullName evidence="15">Isoleucyl-tRNA synthetase</fullName>
        <shortName evidence="15">IleRS</shortName>
    </alternativeName>
</protein>
<feature type="domain" description="Aminoacyl-tRNA synthetase class Ia" evidence="18">
    <location>
        <begin position="721"/>
        <end position="858"/>
    </location>
</feature>
<feature type="active site" description="Proton donor/acceptor" evidence="16">
    <location>
        <position position="605"/>
    </location>
</feature>
<dbReference type="InterPro" id="IPR014729">
    <property type="entry name" value="Rossmann-like_a/b/a_fold"/>
</dbReference>
<dbReference type="Gene3D" id="3.90.740.10">
    <property type="entry name" value="Valyl/Leucyl/Isoleucyl-tRNA synthetase, editing domain"/>
    <property type="match status" value="1"/>
</dbReference>
<dbReference type="CDD" id="cd07067">
    <property type="entry name" value="HP_PGM_like"/>
    <property type="match status" value="1"/>
</dbReference>
<evidence type="ECO:0000259" key="19">
    <source>
        <dbReference type="Pfam" id="PF08264"/>
    </source>
</evidence>
<evidence type="ECO:0000259" key="18">
    <source>
        <dbReference type="Pfam" id="PF00133"/>
    </source>
</evidence>
<dbReference type="InterPro" id="IPR009080">
    <property type="entry name" value="tRNAsynth_Ia_anticodon-bd"/>
</dbReference>